<evidence type="ECO:0000313" key="2">
    <source>
        <dbReference type="EMBL" id="HIT75947.1"/>
    </source>
</evidence>
<feature type="non-terminal residue" evidence="2">
    <location>
        <position position="239"/>
    </location>
</feature>
<dbReference type="Pfam" id="PF02585">
    <property type="entry name" value="PIG-L"/>
    <property type="match status" value="1"/>
</dbReference>
<protein>
    <submittedName>
        <fullName evidence="2">PIG-L family deacetylase</fullName>
    </submittedName>
</protein>
<comment type="caution">
    <text evidence="2">The sequence shown here is derived from an EMBL/GenBank/DDBJ whole genome shotgun (WGS) entry which is preliminary data.</text>
</comment>
<dbReference type="GO" id="GO:0016811">
    <property type="term" value="F:hydrolase activity, acting on carbon-nitrogen (but not peptide) bonds, in linear amides"/>
    <property type="evidence" value="ECO:0007669"/>
    <property type="project" value="TreeGrafter"/>
</dbReference>
<name>A0A9D1KNM2_9ACTN</name>
<organism evidence="2 3">
    <name type="scientific">Candidatus Avipropionibacterium avicola</name>
    <dbReference type="NCBI Taxonomy" id="2840701"/>
    <lineage>
        <taxon>Bacteria</taxon>
        <taxon>Bacillati</taxon>
        <taxon>Actinomycetota</taxon>
        <taxon>Actinomycetes</taxon>
        <taxon>Propionibacteriales</taxon>
        <taxon>Propionibacteriaceae</taxon>
        <taxon>Propionibacteriaceae incertae sedis</taxon>
        <taxon>Candidatus Avipropionibacterium</taxon>
    </lineage>
</organism>
<proteinExistence type="predicted"/>
<dbReference type="InterPro" id="IPR024078">
    <property type="entry name" value="LmbE-like_dom_sf"/>
</dbReference>
<sequence>MTARVLDGVGSVLFAHAHPDDETLATGVLIAELGARGIACHLVTATRGEAGEVVPGSSYAQQGSAELEIVRDRELAGAVQALGLSSRQWLGTPPARAAGREPRRYRDSGMQWIRPGLAGPADTSDRTSFTAADPEEPAADLVALIEHLGVDLVVSYAADGGYGHPDHVRMHEVAVAAAGVTGVPFAEVVDEQGPGVEWYDLPGRLPAVTEALQCHATQLTVDGTDVVHVGGQREPILTA</sequence>
<accession>A0A9D1KNM2</accession>
<gene>
    <name evidence="2" type="ORF">IAA98_10200</name>
</gene>
<reference evidence="2" key="2">
    <citation type="journal article" date="2021" name="PeerJ">
        <title>Extensive microbial diversity within the chicken gut microbiome revealed by metagenomics and culture.</title>
        <authorList>
            <person name="Gilroy R."/>
            <person name="Ravi A."/>
            <person name="Getino M."/>
            <person name="Pursley I."/>
            <person name="Horton D.L."/>
            <person name="Alikhan N.F."/>
            <person name="Baker D."/>
            <person name="Gharbi K."/>
            <person name="Hall N."/>
            <person name="Watson M."/>
            <person name="Adriaenssens E.M."/>
            <person name="Foster-Nyarko E."/>
            <person name="Jarju S."/>
            <person name="Secka A."/>
            <person name="Antonio M."/>
            <person name="Oren A."/>
            <person name="Chaudhuri R.R."/>
            <person name="La Ragione R."/>
            <person name="Hildebrand F."/>
            <person name="Pallen M.J."/>
        </authorList>
    </citation>
    <scope>NUCLEOTIDE SEQUENCE</scope>
    <source>
        <strain evidence="2">ChiGjej1B1-24693</strain>
    </source>
</reference>
<dbReference type="Gene3D" id="3.40.50.10320">
    <property type="entry name" value="LmbE-like"/>
    <property type="match status" value="1"/>
</dbReference>
<evidence type="ECO:0000313" key="3">
    <source>
        <dbReference type="Proteomes" id="UP000886842"/>
    </source>
</evidence>
<dbReference type="Proteomes" id="UP000886842">
    <property type="component" value="Unassembled WGS sequence"/>
</dbReference>
<dbReference type="EMBL" id="DVLP01000304">
    <property type="protein sequence ID" value="HIT75947.1"/>
    <property type="molecule type" value="Genomic_DNA"/>
</dbReference>
<dbReference type="GO" id="GO:0016137">
    <property type="term" value="P:glycoside metabolic process"/>
    <property type="evidence" value="ECO:0007669"/>
    <property type="project" value="UniProtKB-ARBA"/>
</dbReference>
<keyword evidence="1" id="KW-0862">Zinc</keyword>
<reference evidence="2" key="1">
    <citation type="submission" date="2020-10" db="EMBL/GenBank/DDBJ databases">
        <authorList>
            <person name="Gilroy R."/>
        </authorList>
    </citation>
    <scope>NUCLEOTIDE SEQUENCE</scope>
    <source>
        <strain evidence="2">ChiGjej1B1-24693</strain>
    </source>
</reference>
<dbReference type="PANTHER" id="PTHR12993">
    <property type="entry name" value="N-ACETYLGLUCOSAMINYL-PHOSPHATIDYLINOSITOL DE-N-ACETYLASE-RELATED"/>
    <property type="match status" value="1"/>
</dbReference>
<dbReference type="InterPro" id="IPR003737">
    <property type="entry name" value="GlcNAc_PI_deacetylase-related"/>
</dbReference>
<dbReference type="AlphaFoldDB" id="A0A9D1KNM2"/>
<evidence type="ECO:0000256" key="1">
    <source>
        <dbReference type="ARBA" id="ARBA00022833"/>
    </source>
</evidence>
<dbReference type="SUPFAM" id="SSF102588">
    <property type="entry name" value="LmbE-like"/>
    <property type="match status" value="1"/>
</dbReference>
<dbReference type="PANTHER" id="PTHR12993:SF26">
    <property type="entry name" value="1D-MYO-INOSITOL 2-ACETAMIDO-2-DEOXY-ALPHA-D-GLUCOPYRANOSIDE DEACETYLASE"/>
    <property type="match status" value="1"/>
</dbReference>